<dbReference type="NCBIfam" id="TIGR01444">
    <property type="entry name" value="fkbM_fam"/>
    <property type="match status" value="1"/>
</dbReference>
<protein>
    <submittedName>
        <fullName evidence="3">FkbM family methyltransferase</fullName>
    </submittedName>
</protein>
<dbReference type="Gene3D" id="3.40.50.150">
    <property type="entry name" value="Vaccinia Virus protein VP39"/>
    <property type="match status" value="1"/>
</dbReference>
<dbReference type="InterPro" id="IPR006342">
    <property type="entry name" value="FkbM_mtfrase"/>
</dbReference>
<feature type="region of interest" description="Disordered" evidence="1">
    <location>
        <begin position="1"/>
        <end position="40"/>
    </location>
</feature>
<sequence>MAQRTRTGGPVPAQRTRGGPDQDPRPEQPDGTDFRATATARKRSWYGAKKHVKRFLGSPLPNLAMRGAVRVAAPGLRATGRLPAPTSVREVAGHAGGASFTMLDPARCVIAKELYWGRGRRPGPADDLAVQAFAALARRAPTVFDIGAYTGLFTLVGTAVNAGLRAHAFEMVPEVYRGLFDNAVRNRVLHRSTLHHVGVGAPDGLVAMPAESGDSALPCFYSSEMDFADGVPVRTVALDAFTGEAGGADRGRPLLKVDVEGTEAEVFAHGQGFLREHRPDVLCEVLPEADTERLTELLAPFGYHFHLVGDRALAPAGPLRAHDRFRDWFFTTRTAGDLRALGVPVA</sequence>
<feature type="compositionally biased region" description="Basic and acidic residues" evidence="1">
    <location>
        <begin position="18"/>
        <end position="28"/>
    </location>
</feature>
<dbReference type="EMBL" id="JACHDB010000001">
    <property type="protein sequence ID" value="MBB5435111.1"/>
    <property type="molecule type" value="Genomic_DNA"/>
</dbReference>
<dbReference type="SUPFAM" id="SSF53335">
    <property type="entry name" value="S-adenosyl-L-methionine-dependent methyltransferases"/>
    <property type="match status" value="1"/>
</dbReference>
<keyword evidence="3" id="KW-0489">Methyltransferase</keyword>
<comment type="caution">
    <text evidence="3">The sequence shown here is derived from an EMBL/GenBank/DDBJ whole genome shotgun (WGS) entry which is preliminary data.</text>
</comment>
<dbReference type="GO" id="GO:0008168">
    <property type="term" value="F:methyltransferase activity"/>
    <property type="evidence" value="ECO:0007669"/>
    <property type="project" value="UniProtKB-KW"/>
</dbReference>
<dbReference type="InterPro" id="IPR052514">
    <property type="entry name" value="SAM-dependent_MTase"/>
</dbReference>
<gene>
    <name evidence="3" type="ORF">HDA36_005195</name>
</gene>
<evidence type="ECO:0000313" key="3">
    <source>
        <dbReference type="EMBL" id="MBB5435111.1"/>
    </source>
</evidence>
<evidence type="ECO:0000259" key="2">
    <source>
        <dbReference type="Pfam" id="PF05050"/>
    </source>
</evidence>
<reference evidence="3 4" key="1">
    <citation type="submission" date="2020-08" db="EMBL/GenBank/DDBJ databases">
        <title>Sequencing the genomes of 1000 actinobacteria strains.</title>
        <authorList>
            <person name="Klenk H.-P."/>
        </authorList>
    </citation>
    <scope>NUCLEOTIDE SEQUENCE [LARGE SCALE GENOMIC DNA]</scope>
    <source>
        <strain evidence="3 4">DSM 44551</strain>
    </source>
</reference>
<accession>A0A7W8QT65</accession>
<evidence type="ECO:0000256" key="1">
    <source>
        <dbReference type="SAM" id="MobiDB-lite"/>
    </source>
</evidence>
<evidence type="ECO:0000313" key="4">
    <source>
        <dbReference type="Proteomes" id="UP000572635"/>
    </source>
</evidence>
<dbReference type="RefSeq" id="WP_184396545.1">
    <property type="nucleotide sequence ID" value="NZ_BAAAJD010000008.1"/>
</dbReference>
<dbReference type="InterPro" id="IPR029063">
    <property type="entry name" value="SAM-dependent_MTases_sf"/>
</dbReference>
<organism evidence="3 4">
    <name type="scientific">Nocardiopsis composta</name>
    <dbReference type="NCBI Taxonomy" id="157465"/>
    <lineage>
        <taxon>Bacteria</taxon>
        <taxon>Bacillati</taxon>
        <taxon>Actinomycetota</taxon>
        <taxon>Actinomycetes</taxon>
        <taxon>Streptosporangiales</taxon>
        <taxon>Nocardiopsidaceae</taxon>
        <taxon>Nocardiopsis</taxon>
    </lineage>
</organism>
<keyword evidence="3" id="KW-0808">Transferase</keyword>
<dbReference type="Pfam" id="PF05050">
    <property type="entry name" value="Methyltransf_21"/>
    <property type="match status" value="1"/>
</dbReference>
<name>A0A7W8QT65_9ACTN</name>
<dbReference type="Proteomes" id="UP000572635">
    <property type="component" value="Unassembled WGS sequence"/>
</dbReference>
<dbReference type="PANTHER" id="PTHR34203:SF15">
    <property type="entry name" value="SLL1173 PROTEIN"/>
    <property type="match status" value="1"/>
</dbReference>
<dbReference type="GO" id="GO:0032259">
    <property type="term" value="P:methylation"/>
    <property type="evidence" value="ECO:0007669"/>
    <property type="project" value="UniProtKB-KW"/>
</dbReference>
<dbReference type="PANTHER" id="PTHR34203">
    <property type="entry name" value="METHYLTRANSFERASE, FKBM FAMILY PROTEIN"/>
    <property type="match status" value="1"/>
</dbReference>
<dbReference type="AlphaFoldDB" id="A0A7W8QT65"/>
<feature type="domain" description="Methyltransferase FkbM" evidence="2">
    <location>
        <begin position="145"/>
        <end position="303"/>
    </location>
</feature>
<proteinExistence type="predicted"/>
<keyword evidence="4" id="KW-1185">Reference proteome</keyword>